<keyword evidence="4" id="KW-0533">Nickel</keyword>
<evidence type="ECO:0000256" key="1">
    <source>
        <dbReference type="ARBA" id="ARBA00000428"/>
    </source>
</evidence>
<evidence type="ECO:0000256" key="9">
    <source>
        <dbReference type="ARBA" id="ARBA00023004"/>
    </source>
</evidence>
<feature type="non-terminal residue" evidence="13">
    <location>
        <position position="144"/>
    </location>
</feature>
<comment type="cofactor">
    <cofactor evidence="2">
        <name>Fe(2+)</name>
        <dbReference type="ChEBI" id="CHEBI:29033"/>
    </cofactor>
</comment>
<dbReference type="PANTHER" id="PTHR23418:SF0">
    <property type="entry name" value="ACIREDUCTONE DIOXYGENASE"/>
    <property type="match status" value="1"/>
</dbReference>
<evidence type="ECO:0000256" key="11">
    <source>
        <dbReference type="ARBA" id="ARBA00023242"/>
    </source>
</evidence>
<evidence type="ECO:0000256" key="2">
    <source>
        <dbReference type="ARBA" id="ARBA00001954"/>
    </source>
</evidence>
<evidence type="ECO:0000256" key="12">
    <source>
        <dbReference type="ARBA" id="ARBA00039005"/>
    </source>
</evidence>
<dbReference type="PANTHER" id="PTHR23418">
    <property type="entry name" value="ACIREDUCTONE DIOXYGENASE"/>
    <property type="match status" value="1"/>
</dbReference>
<dbReference type="GO" id="GO:0009086">
    <property type="term" value="P:methionine biosynthetic process"/>
    <property type="evidence" value="ECO:0007669"/>
    <property type="project" value="UniProtKB-KW"/>
</dbReference>
<evidence type="ECO:0000313" key="14">
    <source>
        <dbReference type="Proteomes" id="UP000271974"/>
    </source>
</evidence>
<dbReference type="STRING" id="188477.A0A3S1BL39"/>
<reference evidence="13 14" key="1">
    <citation type="submission" date="2019-01" db="EMBL/GenBank/DDBJ databases">
        <title>A draft genome assembly of the solar-powered sea slug Elysia chlorotica.</title>
        <authorList>
            <person name="Cai H."/>
            <person name="Li Q."/>
            <person name="Fang X."/>
            <person name="Li J."/>
            <person name="Curtis N.E."/>
            <person name="Altenburger A."/>
            <person name="Shibata T."/>
            <person name="Feng M."/>
            <person name="Maeda T."/>
            <person name="Schwartz J.A."/>
            <person name="Shigenobu S."/>
            <person name="Lundholm N."/>
            <person name="Nishiyama T."/>
            <person name="Yang H."/>
            <person name="Hasebe M."/>
            <person name="Li S."/>
            <person name="Pierce S.K."/>
            <person name="Wang J."/>
        </authorList>
    </citation>
    <scope>NUCLEOTIDE SEQUENCE [LARGE SCALE GENOMIC DNA]</scope>
    <source>
        <strain evidence="13">EC2010</strain>
        <tissue evidence="13">Whole organism of an adult</tissue>
    </source>
</reference>
<evidence type="ECO:0000256" key="10">
    <source>
        <dbReference type="ARBA" id="ARBA00023167"/>
    </source>
</evidence>
<proteinExistence type="predicted"/>
<dbReference type="EC" id="1.13.11.54" evidence="12"/>
<keyword evidence="3" id="KW-0963">Cytoplasm</keyword>
<keyword evidence="9" id="KW-0408">Iron</keyword>
<evidence type="ECO:0000256" key="4">
    <source>
        <dbReference type="ARBA" id="ARBA00022596"/>
    </source>
</evidence>
<dbReference type="SUPFAM" id="SSF51182">
    <property type="entry name" value="RmlC-like cupins"/>
    <property type="match status" value="1"/>
</dbReference>
<evidence type="ECO:0000256" key="7">
    <source>
        <dbReference type="ARBA" id="ARBA00022964"/>
    </source>
</evidence>
<comment type="catalytic activity">
    <reaction evidence="1">
        <text>1,2-dihydroxy-5-(methylsulfanyl)pent-1-en-3-one + O2 = 4-methylsulfanyl-2-oxobutanoate + formate + 2 H(+)</text>
        <dbReference type="Rhea" id="RHEA:24504"/>
        <dbReference type="ChEBI" id="CHEBI:15378"/>
        <dbReference type="ChEBI" id="CHEBI:15379"/>
        <dbReference type="ChEBI" id="CHEBI:15740"/>
        <dbReference type="ChEBI" id="CHEBI:16723"/>
        <dbReference type="ChEBI" id="CHEBI:49252"/>
        <dbReference type="EC" id="1.13.11.54"/>
    </reaction>
</comment>
<evidence type="ECO:0000313" key="13">
    <source>
        <dbReference type="EMBL" id="RUS69650.1"/>
    </source>
</evidence>
<keyword evidence="5" id="KW-0028">Amino-acid biosynthesis</keyword>
<dbReference type="CDD" id="cd02232">
    <property type="entry name" value="cupin_ARD"/>
    <property type="match status" value="1"/>
</dbReference>
<dbReference type="InterPro" id="IPR014710">
    <property type="entry name" value="RmlC-like_jellyroll"/>
</dbReference>
<dbReference type="GO" id="GO:0010309">
    <property type="term" value="F:acireductone dioxygenase [iron(II)-requiring] activity"/>
    <property type="evidence" value="ECO:0007669"/>
    <property type="project" value="UniProtKB-EC"/>
</dbReference>
<dbReference type="InterPro" id="IPR011051">
    <property type="entry name" value="RmlC_Cupin_sf"/>
</dbReference>
<sequence length="144" mass="16855">MVLAWYLSESIEDPTAPNKTEPPVYVSLPTLLEQTGMECMTFPADTVDENPEFAQMRKDRDFSYEDTVEMTRETMPDYDKWVETFFTEHIHAHDEVRMILDGTGYFDVRDKNDKWIRVSAKKDDMVIVPSGLYHRFTLDQNVSC</sequence>
<keyword evidence="8" id="KW-0560">Oxidoreductase</keyword>
<comment type="caution">
    <text evidence="13">The sequence shown here is derived from an EMBL/GenBank/DDBJ whole genome shotgun (WGS) entry which is preliminary data.</text>
</comment>
<keyword evidence="11" id="KW-0539">Nucleus</keyword>
<keyword evidence="14" id="KW-1185">Reference proteome</keyword>
<dbReference type="Proteomes" id="UP000271974">
    <property type="component" value="Unassembled WGS sequence"/>
</dbReference>
<keyword evidence="10" id="KW-0486">Methionine biosynthesis</keyword>
<keyword evidence="6" id="KW-0479">Metal-binding</keyword>
<dbReference type="Gene3D" id="2.60.120.10">
    <property type="entry name" value="Jelly Rolls"/>
    <property type="match status" value="1"/>
</dbReference>
<dbReference type="EMBL" id="RQTK01001613">
    <property type="protein sequence ID" value="RUS69650.1"/>
    <property type="molecule type" value="Genomic_DNA"/>
</dbReference>
<evidence type="ECO:0000256" key="5">
    <source>
        <dbReference type="ARBA" id="ARBA00022605"/>
    </source>
</evidence>
<dbReference type="InterPro" id="IPR004313">
    <property type="entry name" value="ARD"/>
</dbReference>
<dbReference type="Pfam" id="PF03079">
    <property type="entry name" value="ARD"/>
    <property type="match status" value="1"/>
</dbReference>
<accession>A0A3S1BL39</accession>
<organism evidence="13 14">
    <name type="scientific">Elysia chlorotica</name>
    <name type="common">Eastern emerald elysia</name>
    <name type="synonym">Sea slug</name>
    <dbReference type="NCBI Taxonomy" id="188477"/>
    <lineage>
        <taxon>Eukaryota</taxon>
        <taxon>Metazoa</taxon>
        <taxon>Spiralia</taxon>
        <taxon>Lophotrochozoa</taxon>
        <taxon>Mollusca</taxon>
        <taxon>Gastropoda</taxon>
        <taxon>Heterobranchia</taxon>
        <taxon>Euthyneura</taxon>
        <taxon>Panpulmonata</taxon>
        <taxon>Sacoglossa</taxon>
        <taxon>Placobranchoidea</taxon>
        <taxon>Plakobranchidae</taxon>
        <taxon>Elysia</taxon>
    </lineage>
</organism>
<evidence type="ECO:0000256" key="3">
    <source>
        <dbReference type="ARBA" id="ARBA00022490"/>
    </source>
</evidence>
<evidence type="ECO:0000256" key="8">
    <source>
        <dbReference type="ARBA" id="ARBA00023002"/>
    </source>
</evidence>
<gene>
    <name evidence="13" type="ORF">EGW08_022588</name>
</gene>
<dbReference type="FunFam" id="2.60.120.10:FF:000099">
    <property type="entry name" value="1,2-dihydroxy-3-keto-5-methylthiopentene dioxygenase"/>
    <property type="match status" value="1"/>
</dbReference>
<protein>
    <recommendedName>
        <fullName evidence="12">acireductone dioxygenase (Fe(2+)-requiring)</fullName>
        <ecNumber evidence="12">1.13.11.54</ecNumber>
    </recommendedName>
</protein>
<evidence type="ECO:0000256" key="6">
    <source>
        <dbReference type="ARBA" id="ARBA00022723"/>
    </source>
</evidence>
<name>A0A3S1BL39_ELYCH</name>
<dbReference type="OrthoDB" id="1867259at2759"/>
<keyword evidence="7" id="KW-0223">Dioxygenase</keyword>
<dbReference type="GO" id="GO:0046872">
    <property type="term" value="F:metal ion binding"/>
    <property type="evidence" value="ECO:0007669"/>
    <property type="project" value="UniProtKB-KW"/>
</dbReference>
<dbReference type="AlphaFoldDB" id="A0A3S1BL39"/>